<dbReference type="PANTHER" id="PTHR37173:SF1">
    <property type="entry name" value="PROLINE-RICH FAMILY PROTEIN"/>
    <property type="match status" value="1"/>
</dbReference>
<name>A0A0K9NQN3_ZOSMR</name>
<dbReference type="AlphaFoldDB" id="A0A0K9NQN3"/>
<gene>
    <name evidence="2" type="ORF">ZOSMA_77G00570</name>
</gene>
<feature type="compositionally biased region" description="Basic and acidic residues" evidence="1">
    <location>
        <begin position="186"/>
        <end position="195"/>
    </location>
</feature>
<dbReference type="InterPro" id="IPR028226">
    <property type="entry name" value="LIN37"/>
</dbReference>
<feature type="compositionally biased region" description="Basic and acidic residues" evidence="1">
    <location>
        <begin position="255"/>
        <end position="274"/>
    </location>
</feature>
<keyword evidence="3" id="KW-1185">Reference proteome</keyword>
<dbReference type="PANTHER" id="PTHR37173">
    <property type="entry name" value="HYDROXYPROLINE-RICH GLYCOPROTEIN FAMILY PROTEIN"/>
    <property type="match status" value="1"/>
</dbReference>
<organism evidence="2 3">
    <name type="scientific">Zostera marina</name>
    <name type="common">Eelgrass</name>
    <dbReference type="NCBI Taxonomy" id="29655"/>
    <lineage>
        <taxon>Eukaryota</taxon>
        <taxon>Viridiplantae</taxon>
        <taxon>Streptophyta</taxon>
        <taxon>Embryophyta</taxon>
        <taxon>Tracheophyta</taxon>
        <taxon>Spermatophyta</taxon>
        <taxon>Magnoliopsida</taxon>
        <taxon>Liliopsida</taxon>
        <taxon>Zosteraceae</taxon>
        <taxon>Zostera</taxon>
    </lineage>
</organism>
<feature type="region of interest" description="Disordered" evidence="1">
    <location>
        <begin position="119"/>
        <end position="197"/>
    </location>
</feature>
<sequence>MEPFSSQPEDPLTIPHRQYTSSTASPPILPLPQTYTSNNHSNVLHGSILGHPPQPPVNVVYGGCPQPKNSCRDRSATLVNTSTGYIRNNGGLPVSVAVGAMSYPVTAAHAQKPYTFPNTDHLPQQPSASNCNGSHNLPQFSVPRPVLHRNGGIANGQSNSTARVSPSVSQSKMGSHPTTQIPIGNRYKEPRDKSSDSSVVVFYDRKVRLLDSPRSLYSLSRSWVQNGLSQESQPSSGDGVRLLPKPLSLSPVNKTSEKASEKAEIDTNKEPSEEELERLTEDDLLQRHIKRAKNIRSRLKGNRLRRINRYRQRLSLLLPLPMEQDGNNESLPVN</sequence>
<feature type="compositionally biased region" description="Polar residues" evidence="1">
    <location>
        <begin position="155"/>
        <end position="182"/>
    </location>
</feature>
<accession>A0A0K9NQN3</accession>
<evidence type="ECO:0000256" key="1">
    <source>
        <dbReference type="SAM" id="MobiDB-lite"/>
    </source>
</evidence>
<feature type="region of interest" description="Disordered" evidence="1">
    <location>
        <begin position="225"/>
        <end position="274"/>
    </location>
</feature>
<proteinExistence type="predicted"/>
<dbReference type="Pfam" id="PF15306">
    <property type="entry name" value="LIN37"/>
    <property type="match status" value="1"/>
</dbReference>
<dbReference type="OrthoDB" id="1735564at2759"/>
<dbReference type="EMBL" id="LFYR01001945">
    <property type="protein sequence ID" value="KMZ58397.1"/>
    <property type="molecule type" value="Genomic_DNA"/>
</dbReference>
<feature type="compositionally biased region" description="Polar residues" evidence="1">
    <location>
        <begin position="119"/>
        <end position="139"/>
    </location>
</feature>
<dbReference type="Proteomes" id="UP000036987">
    <property type="component" value="Unassembled WGS sequence"/>
</dbReference>
<dbReference type="GO" id="GO:0017053">
    <property type="term" value="C:transcription repressor complex"/>
    <property type="evidence" value="ECO:0007669"/>
    <property type="project" value="InterPro"/>
</dbReference>
<feature type="compositionally biased region" description="Polar residues" evidence="1">
    <location>
        <begin position="225"/>
        <end position="236"/>
    </location>
</feature>
<reference evidence="3" key="1">
    <citation type="journal article" date="2016" name="Nature">
        <title>The genome of the seagrass Zostera marina reveals angiosperm adaptation to the sea.</title>
        <authorList>
            <person name="Olsen J.L."/>
            <person name="Rouze P."/>
            <person name="Verhelst B."/>
            <person name="Lin Y.-C."/>
            <person name="Bayer T."/>
            <person name="Collen J."/>
            <person name="Dattolo E."/>
            <person name="De Paoli E."/>
            <person name="Dittami S."/>
            <person name="Maumus F."/>
            <person name="Michel G."/>
            <person name="Kersting A."/>
            <person name="Lauritano C."/>
            <person name="Lohaus R."/>
            <person name="Toepel M."/>
            <person name="Tonon T."/>
            <person name="Vanneste K."/>
            <person name="Amirebrahimi M."/>
            <person name="Brakel J."/>
            <person name="Bostroem C."/>
            <person name="Chovatia M."/>
            <person name="Grimwood J."/>
            <person name="Jenkins J.W."/>
            <person name="Jueterbock A."/>
            <person name="Mraz A."/>
            <person name="Stam W.T."/>
            <person name="Tice H."/>
            <person name="Bornberg-Bauer E."/>
            <person name="Green P.J."/>
            <person name="Pearson G.A."/>
            <person name="Procaccini G."/>
            <person name="Duarte C.M."/>
            <person name="Schmutz J."/>
            <person name="Reusch T.B.H."/>
            <person name="Van de Peer Y."/>
        </authorList>
    </citation>
    <scope>NUCLEOTIDE SEQUENCE [LARGE SCALE GENOMIC DNA]</scope>
    <source>
        <strain evidence="3">cv. Finnish</strain>
    </source>
</reference>
<comment type="caution">
    <text evidence="2">The sequence shown here is derived from an EMBL/GenBank/DDBJ whole genome shotgun (WGS) entry which is preliminary data.</text>
</comment>
<evidence type="ECO:0000313" key="3">
    <source>
        <dbReference type="Proteomes" id="UP000036987"/>
    </source>
</evidence>
<evidence type="ECO:0000313" key="2">
    <source>
        <dbReference type="EMBL" id="KMZ58397.1"/>
    </source>
</evidence>
<dbReference type="STRING" id="29655.A0A0K9NQN3"/>
<protein>
    <submittedName>
        <fullName evidence="2">Uncharacterized protein</fullName>
    </submittedName>
</protein>
<feature type="region of interest" description="Disordered" evidence="1">
    <location>
        <begin position="1"/>
        <end position="25"/>
    </location>
</feature>